<dbReference type="InterPro" id="IPR046348">
    <property type="entry name" value="SIS_dom_sf"/>
</dbReference>
<protein>
    <recommendedName>
        <fullName evidence="3">Glutamine--fructose-6-phosphate aminotransferase [isomerizing]</fullName>
        <ecNumber evidence="2">2.6.1.16</ecNumber>
    </recommendedName>
</protein>
<feature type="domain" description="SIS" evidence="4">
    <location>
        <begin position="27"/>
        <end position="155"/>
    </location>
</feature>
<evidence type="ECO:0000313" key="5">
    <source>
        <dbReference type="EMBL" id="GAA4162098.1"/>
    </source>
</evidence>
<dbReference type="Proteomes" id="UP001415169">
    <property type="component" value="Unassembled WGS sequence"/>
</dbReference>
<dbReference type="Gene3D" id="3.40.50.10490">
    <property type="entry name" value="Glucose-6-phosphate isomerase like protein, domain 1"/>
    <property type="match status" value="2"/>
</dbReference>
<evidence type="ECO:0000256" key="1">
    <source>
        <dbReference type="ARBA" id="ARBA00001031"/>
    </source>
</evidence>
<evidence type="ECO:0000256" key="2">
    <source>
        <dbReference type="ARBA" id="ARBA00012916"/>
    </source>
</evidence>
<dbReference type="Pfam" id="PF01380">
    <property type="entry name" value="SIS"/>
    <property type="match status" value="1"/>
</dbReference>
<comment type="caution">
    <text evidence="5">The sequence shown here is derived from an EMBL/GenBank/DDBJ whole genome shotgun (WGS) entry which is preliminary data.</text>
</comment>
<comment type="catalytic activity">
    <reaction evidence="1">
        <text>D-fructose 6-phosphate + L-glutamine = D-glucosamine 6-phosphate + L-glutamate</text>
        <dbReference type="Rhea" id="RHEA:13237"/>
        <dbReference type="ChEBI" id="CHEBI:29985"/>
        <dbReference type="ChEBI" id="CHEBI:58359"/>
        <dbReference type="ChEBI" id="CHEBI:58725"/>
        <dbReference type="ChEBI" id="CHEBI:61527"/>
        <dbReference type="EC" id="2.6.1.16"/>
    </reaction>
</comment>
<reference evidence="5" key="2">
    <citation type="submission" date="2023-12" db="EMBL/GenBank/DDBJ databases">
        <authorList>
            <person name="Sun Q."/>
            <person name="Inoue M."/>
        </authorList>
    </citation>
    <scope>NUCLEOTIDE SEQUENCE</scope>
    <source>
        <strain evidence="5">JCM 17590</strain>
    </source>
</reference>
<name>A0ABP7ZKX9_9MICO</name>
<proteinExistence type="predicted"/>
<dbReference type="RefSeq" id="WP_344791697.1">
    <property type="nucleotide sequence ID" value="NZ_BAABBV010000001.1"/>
</dbReference>
<gene>
    <name evidence="5" type="ORF">GCM10022286_20660</name>
</gene>
<dbReference type="EC" id="2.6.1.16" evidence="2"/>
<reference evidence="5" key="1">
    <citation type="journal article" date="2014" name="Int. J. Syst. Evol. Microbiol.">
        <title>Complete genome of a new Firmicutes species belonging to the dominant human colonic microbiota ('Ruminococcus bicirculans') reveals two chromosomes and a selective capacity to utilize plant glucans.</title>
        <authorList>
            <consortium name="NISC Comparative Sequencing Program"/>
            <person name="Wegmann U."/>
            <person name="Louis P."/>
            <person name="Goesmann A."/>
            <person name="Henrissat B."/>
            <person name="Duncan S.H."/>
            <person name="Flint H.J."/>
        </authorList>
    </citation>
    <scope>NUCLEOTIDE SEQUENCE</scope>
    <source>
        <strain evidence="5">JCM 17590</strain>
    </source>
</reference>
<accession>A0ABP7ZKX9</accession>
<dbReference type="InterPro" id="IPR001347">
    <property type="entry name" value="SIS_dom"/>
</dbReference>
<dbReference type="PANTHER" id="PTHR10937:SF0">
    <property type="entry name" value="GLUTAMINE--FRUCTOSE-6-PHOSPHATE TRANSAMINASE (ISOMERIZING)"/>
    <property type="match status" value="1"/>
</dbReference>
<evidence type="ECO:0000313" key="6">
    <source>
        <dbReference type="Proteomes" id="UP001415169"/>
    </source>
</evidence>
<sequence length="332" mass="34643">METRLSRAIGMQARALRDLAASSFPEQASVLADARRLVLIGTGSSLNAARLGAWQLRRRGVDALAMSSASLARWEPAVRPGDALVVISHTGQTAYSMRARLDALAAGIPLVSITGAGADWPEAIVAGPAETSDTHTVSYLCSLAAIARLADGIEAVRARTSVRPASLTLLDAADRVQAAIDAPEVAHIGVPARATAIVGAGPWAITAAEGALKLREAARVLAEAYDTEALLHGSAVPLTDADTLIALQPGADPDGLIDRLAAAAHAEGVHVATIDEERPLADPFYAQFPLTVRLQQLAAHFAQRRGQNPDEVIVGCWHADSLWNAGKPARAS</sequence>
<dbReference type="PROSITE" id="PS51464">
    <property type="entry name" value="SIS"/>
    <property type="match status" value="1"/>
</dbReference>
<keyword evidence="6" id="KW-1185">Reference proteome</keyword>
<dbReference type="SUPFAM" id="SSF53697">
    <property type="entry name" value="SIS domain"/>
    <property type="match status" value="1"/>
</dbReference>
<organism evidence="5 6">
    <name type="scientific">Gryllotalpicola daejeonensis</name>
    <dbReference type="NCBI Taxonomy" id="993087"/>
    <lineage>
        <taxon>Bacteria</taxon>
        <taxon>Bacillati</taxon>
        <taxon>Actinomycetota</taxon>
        <taxon>Actinomycetes</taxon>
        <taxon>Micrococcales</taxon>
        <taxon>Microbacteriaceae</taxon>
        <taxon>Gryllotalpicola</taxon>
    </lineage>
</organism>
<evidence type="ECO:0000259" key="4">
    <source>
        <dbReference type="PROSITE" id="PS51464"/>
    </source>
</evidence>
<evidence type="ECO:0000256" key="3">
    <source>
        <dbReference type="ARBA" id="ARBA00016090"/>
    </source>
</evidence>
<dbReference type="EMBL" id="BAABBV010000001">
    <property type="protein sequence ID" value="GAA4162098.1"/>
    <property type="molecule type" value="Genomic_DNA"/>
</dbReference>
<dbReference type="PANTHER" id="PTHR10937">
    <property type="entry name" value="GLUCOSAMINE--FRUCTOSE-6-PHOSPHATE AMINOTRANSFERASE, ISOMERIZING"/>
    <property type="match status" value="1"/>
</dbReference>